<protein>
    <submittedName>
        <fullName evidence="4">Endonuclease I</fullName>
    </submittedName>
</protein>
<dbReference type="InterPro" id="IPR007346">
    <property type="entry name" value="Endonuclease-I"/>
</dbReference>
<accession>A0A6I1FIW0</accession>
<evidence type="ECO:0000313" key="5">
    <source>
        <dbReference type="Proteomes" id="UP000429595"/>
    </source>
</evidence>
<dbReference type="PANTHER" id="PTHR33607:SF2">
    <property type="entry name" value="ENDONUCLEASE-1"/>
    <property type="match status" value="1"/>
</dbReference>
<dbReference type="EMBL" id="WEIO01000006">
    <property type="protein sequence ID" value="KAB7706298.1"/>
    <property type="molecule type" value="Genomic_DNA"/>
</dbReference>
<keyword evidence="3" id="KW-0175">Coiled coil</keyword>
<comment type="caution">
    <text evidence="4">The sequence shown here is derived from an EMBL/GenBank/DDBJ whole genome shotgun (WGS) entry which is preliminary data.</text>
</comment>
<dbReference type="SUPFAM" id="SSF54060">
    <property type="entry name" value="His-Me finger endonucleases"/>
    <property type="match status" value="1"/>
</dbReference>
<sequence length="314" mass="37250">MKQERGSILDNMKREAANKKVDLTAALLELKYNKKRIENEKEYYDEEKDQRIILNYYYEIHFNEADKKELFKQLNQLVTNTHGDQLPYNSKTRNYLYSSVDLQADGSLKSIYSGKEKDPEQVIKEDYEADWKKEKAYDEWLKSDLKNDSGIQGAMASIESENMYNCEHVVPQSWFDKRNPMRGDLHHLFTCEKECNSLRSNHPYYDFTDYSPKMETEVIKTQCGKYEAAKFEPESGKGEVARATLYFLLRYPREISRYSNKDIELLLKWHSDYKVSIYEKHRNKAIFDIQKNRNPLIDFPQHADKIDFMLGLSE</sequence>
<keyword evidence="4" id="KW-0255">Endonuclease</keyword>
<evidence type="ECO:0000256" key="2">
    <source>
        <dbReference type="ARBA" id="ARBA00022801"/>
    </source>
</evidence>
<evidence type="ECO:0000256" key="3">
    <source>
        <dbReference type="SAM" id="Coils"/>
    </source>
</evidence>
<keyword evidence="2" id="KW-0378">Hydrolase</keyword>
<dbReference type="GO" id="GO:0016787">
    <property type="term" value="F:hydrolase activity"/>
    <property type="evidence" value="ECO:0007669"/>
    <property type="project" value="UniProtKB-KW"/>
</dbReference>
<dbReference type="InterPro" id="IPR044925">
    <property type="entry name" value="His-Me_finger_sf"/>
</dbReference>
<gene>
    <name evidence="4" type="ORF">F9802_12055</name>
</gene>
<dbReference type="Proteomes" id="UP000429595">
    <property type="component" value="Unassembled WGS sequence"/>
</dbReference>
<dbReference type="PANTHER" id="PTHR33607">
    <property type="entry name" value="ENDONUCLEASE-1"/>
    <property type="match status" value="1"/>
</dbReference>
<evidence type="ECO:0000256" key="1">
    <source>
        <dbReference type="ARBA" id="ARBA00022722"/>
    </source>
</evidence>
<reference evidence="4 5" key="1">
    <citation type="submission" date="2019-10" db="EMBL/GenBank/DDBJ databases">
        <title>Bacillus aerolatum sp. nov., isolated from bioaerosol of sport playgrounds.</title>
        <authorList>
            <person name="Chen P."/>
            <person name="Zhang G."/>
        </authorList>
    </citation>
    <scope>NUCLEOTIDE SEQUENCE [LARGE SCALE GENOMIC DNA]</scope>
    <source>
        <strain evidence="4 5">CX253</strain>
    </source>
</reference>
<organism evidence="4 5">
    <name type="scientific">Bacillus aerolatus</name>
    <dbReference type="NCBI Taxonomy" id="2653354"/>
    <lineage>
        <taxon>Bacteria</taxon>
        <taxon>Bacillati</taxon>
        <taxon>Bacillota</taxon>
        <taxon>Bacilli</taxon>
        <taxon>Bacillales</taxon>
        <taxon>Bacillaceae</taxon>
        <taxon>Bacillus</taxon>
    </lineage>
</organism>
<dbReference type="GO" id="GO:0004519">
    <property type="term" value="F:endonuclease activity"/>
    <property type="evidence" value="ECO:0007669"/>
    <property type="project" value="UniProtKB-KW"/>
</dbReference>
<name>A0A6I1FIW0_9BACI</name>
<evidence type="ECO:0000313" key="4">
    <source>
        <dbReference type="EMBL" id="KAB7706298.1"/>
    </source>
</evidence>
<dbReference type="Pfam" id="PF04231">
    <property type="entry name" value="Endonuclease_1"/>
    <property type="match status" value="1"/>
</dbReference>
<keyword evidence="5" id="KW-1185">Reference proteome</keyword>
<proteinExistence type="predicted"/>
<keyword evidence="1" id="KW-0540">Nuclease</keyword>
<dbReference type="AlphaFoldDB" id="A0A6I1FIW0"/>
<feature type="coiled-coil region" evidence="3">
    <location>
        <begin position="9"/>
        <end position="47"/>
    </location>
</feature>